<feature type="region of interest" description="Disordered" evidence="1">
    <location>
        <begin position="42"/>
        <end position="73"/>
    </location>
</feature>
<name>A0A0E0CP07_9ORYZ</name>
<feature type="compositionally biased region" description="Low complexity" evidence="1">
    <location>
        <begin position="45"/>
        <end position="57"/>
    </location>
</feature>
<dbReference type="Proteomes" id="UP000008021">
    <property type="component" value="Chromosome 2"/>
</dbReference>
<evidence type="ECO:0000313" key="2">
    <source>
        <dbReference type="EnsemblPlants" id="OMERI02G25120.1"/>
    </source>
</evidence>
<proteinExistence type="predicted"/>
<dbReference type="HOGENOM" id="CLU_1095737_0_0_1"/>
<sequence length="254" mass="26791">MAAALELQRGRRRCVSEDVAAAPLALYLPNIVVSRHSPPHCQGTEAESYISSSSSSAAKKEARSTGTPSCRRDPGARSLHYCQDHLCVPAATVHGRAIHRAIVITETLGALRPKQSRRDAVNHEIAIVFPNSGQPPASSIPSSLLLGSAGLAPSPMGFSPPPSCSTRTCHRSSITRACAQLALKPPPPLALPLASIMATSGYKTTIVGFARSLRIFLFLAASSEESPFAVGIAVKEFQPARLCLSCCSQQGLDL</sequence>
<dbReference type="AlphaFoldDB" id="A0A0E0CP07"/>
<reference evidence="2" key="1">
    <citation type="submission" date="2015-04" db="UniProtKB">
        <authorList>
            <consortium name="EnsemblPlants"/>
        </authorList>
    </citation>
    <scope>IDENTIFICATION</scope>
</reference>
<organism evidence="2">
    <name type="scientific">Oryza meridionalis</name>
    <dbReference type="NCBI Taxonomy" id="40149"/>
    <lineage>
        <taxon>Eukaryota</taxon>
        <taxon>Viridiplantae</taxon>
        <taxon>Streptophyta</taxon>
        <taxon>Embryophyta</taxon>
        <taxon>Tracheophyta</taxon>
        <taxon>Spermatophyta</taxon>
        <taxon>Magnoliopsida</taxon>
        <taxon>Liliopsida</taxon>
        <taxon>Poales</taxon>
        <taxon>Poaceae</taxon>
        <taxon>BOP clade</taxon>
        <taxon>Oryzoideae</taxon>
        <taxon>Oryzeae</taxon>
        <taxon>Oryzinae</taxon>
        <taxon>Oryza</taxon>
    </lineage>
</organism>
<evidence type="ECO:0000313" key="3">
    <source>
        <dbReference type="Proteomes" id="UP000008021"/>
    </source>
</evidence>
<dbReference type="EnsemblPlants" id="OMERI02G25120.1">
    <property type="protein sequence ID" value="OMERI02G25120.1"/>
    <property type="gene ID" value="OMERI02G25120"/>
</dbReference>
<accession>A0A0E0CP07</accession>
<keyword evidence="3" id="KW-1185">Reference proteome</keyword>
<reference evidence="2" key="2">
    <citation type="submission" date="2018-05" db="EMBL/GenBank/DDBJ databases">
        <title>OmerRS3 (Oryza meridionalis Reference Sequence Version 3).</title>
        <authorList>
            <person name="Zhang J."/>
            <person name="Kudrna D."/>
            <person name="Lee S."/>
            <person name="Talag J."/>
            <person name="Welchert J."/>
            <person name="Wing R.A."/>
        </authorList>
    </citation>
    <scope>NUCLEOTIDE SEQUENCE [LARGE SCALE GENOMIC DNA]</scope>
    <source>
        <strain evidence="2">cv. OR44</strain>
    </source>
</reference>
<evidence type="ECO:0000256" key="1">
    <source>
        <dbReference type="SAM" id="MobiDB-lite"/>
    </source>
</evidence>
<protein>
    <submittedName>
        <fullName evidence="2">Uncharacterized protein</fullName>
    </submittedName>
</protein>
<dbReference type="Gramene" id="OMERI02G25120.1">
    <property type="protein sequence ID" value="OMERI02G25120.1"/>
    <property type="gene ID" value="OMERI02G25120"/>
</dbReference>